<dbReference type="PANTHER" id="PTHR35004:SF6">
    <property type="entry name" value="TRANSPOSASE"/>
    <property type="match status" value="1"/>
</dbReference>
<dbReference type="PROSITE" id="PS50994">
    <property type="entry name" value="INTEGRASE"/>
    <property type="match status" value="1"/>
</dbReference>
<protein>
    <submittedName>
        <fullName evidence="2">DDE-type integrase/transposase/recombinase</fullName>
    </submittedName>
</protein>
<dbReference type="GO" id="GO:0003676">
    <property type="term" value="F:nucleic acid binding"/>
    <property type="evidence" value="ECO:0007669"/>
    <property type="project" value="InterPro"/>
</dbReference>
<evidence type="ECO:0000259" key="1">
    <source>
        <dbReference type="PROSITE" id="PS50994"/>
    </source>
</evidence>
<feature type="domain" description="Integrase catalytic" evidence="1">
    <location>
        <begin position="155"/>
        <end position="339"/>
    </location>
</feature>
<accession>A0A7X2TGK7</accession>
<reference evidence="2 3" key="1">
    <citation type="submission" date="2019-08" db="EMBL/GenBank/DDBJ databases">
        <title>In-depth cultivation of the pig gut microbiome towards novel bacterial diversity and tailored functional studies.</title>
        <authorList>
            <person name="Wylensek D."/>
            <person name="Hitch T.C.A."/>
            <person name="Clavel T."/>
        </authorList>
    </citation>
    <scope>NUCLEOTIDE SEQUENCE [LARGE SCALE GENOMIC DNA]</scope>
    <source>
        <strain evidence="2 3">Oil+RF-744-GAM-WT-6</strain>
    </source>
</reference>
<dbReference type="Gene3D" id="3.30.420.10">
    <property type="entry name" value="Ribonuclease H-like superfamily/Ribonuclease H"/>
    <property type="match status" value="1"/>
</dbReference>
<dbReference type="GO" id="GO:0015074">
    <property type="term" value="P:DNA integration"/>
    <property type="evidence" value="ECO:0007669"/>
    <property type="project" value="InterPro"/>
</dbReference>
<keyword evidence="3" id="KW-1185">Reference proteome</keyword>
<dbReference type="EMBL" id="VUMN01000062">
    <property type="protein sequence ID" value="MSS59852.1"/>
    <property type="molecule type" value="Genomic_DNA"/>
</dbReference>
<evidence type="ECO:0000313" key="3">
    <source>
        <dbReference type="Proteomes" id="UP000461880"/>
    </source>
</evidence>
<comment type="caution">
    <text evidence="2">The sequence shown here is derived from an EMBL/GenBank/DDBJ whole genome shotgun (WGS) entry which is preliminary data.</text>
</comment>
<dbReference type="PANTHER" id="PTHR35004">
    <property type="entry name" value="TRANSPOSASE RV3428C-RELATED"/>
    <property type="match status" value="1"/>
</dbReference>
<dbReference type="RefSeq" id="WP_154506012.1">
    <property type="nucleotide sequence ID" value="NZ_VUMN01000062.1"/>
</dbReference>
<dbReference type="Pfam" id="PF09299">
    <property type="entry name" value="Mu-transpos_C"/>
    <property type="match status" value="1"/>
</dbReference>
<dbReference type="SUPFAM" id="SSF53098">
    <property type="entry name" value="Ribonuclease H-like"/>
    <property type="match status" value="1"/>
</dbReference>
<dbReference type="AlphaFoldDB" id="A0A7X2TGK7"/>
<organism evidence="2 3">
    <name type="scientific">Stecheria intestinalis</name>
    <dbReference type="NCBI Taxonomy" id="2606630"/>
    <lineage>
        <taxon>Bacteria</taxon>
        <taxon>Bacillati</taxon>
        <taxon>Bacillota</taxon>
        <taxon>Erysipelotrichia</taxon>
        <taxon>Erysipelotrichales</taxon>
        <taxon>Erysipelotrichaceae</taxon>
        <taxon>Stecheria</taxon>
    </lineage>
</organism>
<dbReference type="Pfam" id="PF00665">
    <property type="entry name" value="rve"/>
    <property type="match status" value="1"/>
</dbReference>
<dbReference type="InterPro" id="IPR001584">
    <property type="entry name" value="Integrase_cat-core"/>
</dbReference>
<dbReference type="InterPro" id="IPR012337">
    <property type="entry name" value="RNaseH-like_sf"/>
</dbReference>
<gene>
    <name evidence="2" type="ORF">FYJ51_13225</name>
</gene>
<proteinExistence type="predicted"/>
<sequence length="468" mass="53587">MSSPKTEDWQNAEALRRFQMIAPLMDQTLDSARKTATRRTIADDNGISVKTIRRYESAFRSKGFSGLMPKSRKGSIDRRLPENYSEYVQEAIILKKEVPSRSVSQIITILEGERKAPEGVLKRSTLQRHLYAAGFGEKQMKKYREDQRSTTAVKRFCKPHRMMLAQADIKYGVGILVSADGKKKTAYLSSIIDDHSRYILASEWYEKEDEYAVTDVFRKAILNYGTFDRCYTDNGSVYVSGQLRTSCAKLGIRLIRAKPYSGKSKGIIERFHQTVDQFIAEVKLKKISSLNEINRLWKIFVEEYYHKKPHEGIREYYLSLNRQVPSEGITPLQEWNRDTRQLVFLDKDIVGEAFRFHESRIVDRGGLISFKGRKYEAGASLIGAQVEISYDPRADTDITIHYKEMEPFTAKPVSIGSFCAKDPAVPEAMTDAVPSTSRFLDVIEKRYQETQGKLADAISYSSYRKDGE</sequence>
<name>A0A7X2TGK7_9FIRM</name>
<dbReference type="Proteomes" id="UP000461880">
    <property type="component" value="Unassembled WGS sequence"/>
</dbReference>
<dbReference type="InterPro" id="IPR036397">
    <property type="entry name" value="RNaseH_sf"/>
</dbReference>
<dbReference type="InterPro" id="IPR015378">
    <property type="entry name" value="Transposase-like_Mu_C"/>
</dbReference>
<evidence type="ECO:0000313" key="2">
    <source>
        <dbReference type="EMBL" id="MSS59852.1"/>
    </source>
</evidence>